<dbReference type="Pfam" id="PF07734">
    <property type="entry name" value="FBA_1"/>
    <property type="match status" value="1"/>
</dbReference>
<dbReference type="InterPro" id="IPR017451">
    <property type="entry name" value="F-box-assoc_interact_dom"/>
</dbReference>
<evidence type="ECO:0000313" key="2">
    <source>
        <dbReference type="EMBL" id="RXH90695.1"/>
    </source>
</evidence>
<protein>
    <recommendedName>
        <fullName evidence="1">F-box associated beta-propeller type 1 domain-containing protein</fullName>
    </recommendedName>
</protein>
<keyword evidence="3" id="KW-1185">Reference proteome</keyword>
<evidence type="ECO:0000313" key="3">
    <source>
        <dbReference type="Proteomes" id="UP000290289"/>
    </source>
</evidence>
<dbReference type="Proteomes" id="UP000290289">
    <property type="component" value="Chromosome 9"/>
</dbReference>
<comment type="caution">
    <text evidence="2">The sequence shown here is derived from an EMBL/GenBank/DDBJ whole genome shotgun (WGS) entry which is preliminary data.</text>
</comment>
<reference evidence="2 3" key="1">
    <citation type="submission" date="2018-10" db="EMBL/GenBank/DDBJ databases">
        <title>A high-quality apple genome assembly.</title>
        <authorList>
            <person name="Hu J."/>
        </authorList>
    </citation>
    <scope>NUCLEOTIDE SEQUENCE [LARGE SCALE GENOMIC DNA]</scope>
    <source>
        <strain evidence="3">cv. HFTH1</strain>
        <tissue evidence="2">Young leaf</tissue>
    </source>
</reference>
<organism evidence="2 3">
    <name type="scientific">Malus domestica</name>
    <name type="common">Apple</name>
    <name type="synonym">Pyrus malus</name>
    <dbReference type="NCBI Taxonomy" id="3750"/>
    <lineage>
        <taxon>Eukaryota</taxon>
        <taxon>Viridiplantae</taxon>
        <taxon>Streptophyta</taxon>
        <taxon>Embryophyta</taxon>
        <taxon>Tracheophyta</taxon>
        <taxon>Spermatophyta</taxon>
        <taxon>Magnoliopsida</taxon>
        <taxon>eudicotyledons</taxon>
        <taxon>Gunneridae</taxon>
        <taxon>Pentapetalae</taxon>
        <taxon>rosids</taxon>
        <taxon>fabids</taxon>
        <taxon>Rosales</taxon>
        <taxon>Rosaceae</taxon>
        <taxon>Amygdaloideae</taxon>
        <taxon>Maleae</taxon>
        <taxon>Malus</taxon>
    </lineage>
</organism>
<accession>A0A498J7D1</accession>
<dbReference type="NCBIfam" id="TIGR01640">
    <property type="entry name" value="F_box_assoc_1"/>
    <property type="match status" value="1"/>
</dbReference>
<dbReference type="EMBL" id="RDQH01000335">
    <property type="protein sequence ID" value="RXH90695.1"/>
    <property type="molecule type" value="Genomic_DNA"/>
</dbReference>
<dbReference type="OrthoDB" id="1166669at2759"/>
<sequence>MSNCLSLFDAETFSKHLDLELPGHDFGFVVHGSCNGLVCISNSAFMTLESPVYLWNPSIRNLKRLPNSLQHTTVFVHLGFGFHSEVDNYRVVRVARFLCNKSIFGIEVYNIRLNCWRTITTVPPVSNDVNFLQSACVFLNGVVYWITKEPSQHSPSILTFDLGSEVFQKILLPETTVEVPTDVGIQVVENSVSLFQVRTDRLGLYCDISVLEVNTWKMMQTIIFPYSKLAWPLGMEADGRLHLAIKGDNPDHPELVLFDPKSIEIRVTGIGLNCKYLAYVDVYIESLILLNRSLILTLVPSHIMYACICLVDYLERFISKILIRFGVV</sequence>
<dbReference type="AlphaFoldDB" id="A0A498J7D1"/>
<dbReference type="Gramene" id="mRNA:MD09G0239100">
    <property type="protein sequence ID" value="CDS:MD09G0239100.1"/>
    <property type="gene ID" value="MD09G0239100"/>
</dbReference>
<dbReference type="PANTHER" id="PTHR31672">
    <property type="entry name" value="BNACNNG10540D PROTEIN"/>
    <property type="match status" value="1"/>
</dbReference>
<name>A0A498J7D1_MALDO</name>
<dbReference type="InterPro" id="IPR006527">
    <property type="entry name" value="F-box-assoc_dom_typ1"/>
</dbReference>
<proteinExistence type="predicted"/>
<dbReference type="InterPro" id="IPR050796">
    <property type="entry name" value="SCF_F-box_component"/>
</dbReference>
<feature type="domain" description="F-box associated beta-propeller type 1" evidence="1">
    <location>
        <begin position="29"/>
        <end position="204"/>
    </location>
</feature>
<gene>
    <name evidence="2" type="ORF">DVH24_035459</name>
</gene>
<dbReference type="PANTHER" id="PTHR31672:SF13">
    <property type="entry name" value="F-BOX PROTEIN CPR30-LIKE"/>
    <property type="match status" value="1"/>
</dbReference>
<evidence type="ECO:0000259" key="1">
    <source>
        <dbReference type="Pfam" id="PF07734"/>
    </source>
</evidence>